<proteinExistence type="predicted"/>
<dbReference type="KEGG" id="htx:EKK97_08140"/>
<dbReference type="OrthoDB" id="6172292at2"/>
<sequence length="100" mass="10402">MSALDHFASQSLYRQLRSFARGIQLLPLAIAVGLAGCAAQPGADLPPFGETVQHTKRLQTYEPGDDAPALGGAKAAEAMRGYRSGTSGQQSLPMSSSSLP</sequence>
<evidence type="ECO:0000313" key="2">
    <source>
        <dbReference type="EMBL" id="QHC49583.1"/>
    </source>
</evidence>
<accession>A0A6I6SS85</accession>
<reference evidence="2 3" key="1">
    <citation type="submission" date="2019-01" db="EMBL/GenBank/DDBJ databases">
        <title>Complete genome of a denitifying bacterium Halomons sp. BC-M4-5.</title>
        <authorList>
            <person name="Wang L."/>
            <person name="Shao Z."/>
        </authorList>
    </citation>
    <scope>NUCLEOTIDE SEQUENCE [LARGE SCALE GENOMIC DNA]</scope>
    <source>
        <strain evidence="2 3">BC-M4-5</strain>
    </source>
</reference>
<dbReference type="Proteomes" id="UP000464013">
    <property type="component" value="Chromosome"/>
</dbReference>
<evidence type="ECO:0000256" key="1">
    <source>
        <dbReference type="SAM" id="MobiDB-lite"/>
    </source>
</evidence>
<feature type="compositionally biased region" description="Low complexity" evidence="1">
    <location>
        <begin position="66"/>
        <end position="78"/>
    </location>
</feature>
<dbReference type="AlphaFoldDB" id="A0A6I6SS85"/>
<dbReference type="RefSeq" id="WP_159550975.1">
    <property type="nucleotide sequence ID" value="NZ_CP035042.1"/>
</dbReference>
<name>A0A6I6SS85_9GAMM</name>
<dbReference type="EMBL" id="CP035042">
    <property type="protein sequence ID" value="QHC49583.1"/>
    <property type="molecule type" value="Genomic_DNA"/>
</dbReference>
<evidence type="ECO:0000313" key="3">
    <source>
        <dbReference type="Proteomes" id="UP000464013"/>
    </source>
</evidence>
<protein>
    <recommendedName>
        <fullName evidence="4">Pilus assembly protein</fullName>
    </recommendedName>
</protein>
<keyword evidence="3" id="KW-1185">Reference proteome</keyword>
<feature type="region of interest" description="Disordered" evidence="1">
    <location>
        <begin position="61"/>
        <end position="100"/>
    </location>
</feature>
<gene>
    <name evidence="2" type="ORF">EKK97_08140</name>
</gene>
<organism evidence="2 3">
    <name type="scientific">Billgrantia tianxiuensis</name>
    <dbReference type="NCBI Taxonomy" id="2497861"/>
    <lineage>
        <taxon>Bacteria</taxon>
        <taxon>Pseudomonadati</taxon>
        <taxon>Pseudomonadota</taxon>
        <taxon>Gammaproteobacteria</taxon>
        <taxon>Oceanospirillales</taxon>
        <taxon>Halomonadaceae</taxon>
        <taxon>Billgrantia</taxon>
    </lineage>
</organism>
<evidence type="ECO:0008006" key="4">
    <source>
        <dbReference type="Google" id="ProtNLM"/>
    </source>
</evidence>
<feature type="compositionally biased region" description="Low complexity" evidence="1">
    <location>
        <begin position="87"/>
        <end position="100"/>
    </location>
</feature>